<dbReference type="EMBL" id="PVTE01000009">
    <property type="protein sequence ID" value="PRY38432.1"/>
    <property type="molecule type" value="Genomic_DNA"/>
</dbReference>
<protein>
    <submittedName>
        <fullName evidence="1">Uncharacterized protein</fullName>
    </submittedName>
</protein>
<dbReference type="RefSeq" id="WP_106138163.1">
    <property type="nucleotide sequence ID" value="NZ_PVTE01000009.1"/>
</dbReference>
<gene>
    <name evidence="1" type="ORF">CLV58_109159</name>
</gene>
<evidence type="ECO:0000313" key="1">
    <source>
        <dbReference type="EMBL" id="PRY38432.1"/>
    </source>
</evidence>
<name>A0A2T0SYD6_9BACT</name>
<keyword evidence="2" id="KW-1185">Reference proteome</keyword>
<dbReference type="Proteomes" id="UP000238375">
    <property type="component" value="Unassembled WGS sequence"/>
</dbReference>
<dbReference type="AlphaFoldDB" id="A0A2T0SYD6"/>
<proteinExistence type="predicted"/>
<reference evidence="1 2" key="1">
    <citation type="submission" date="2018-03" db="EMBL/GenBank/DDBJ databases">
        <title>Genomic Encyclopedia of Archaeal and Bacterial Type Strains, Phase II (KMG-II): from individual species to whole genera.</title>
        <authorList>
            <person name="Goeker M."/>
        </authorList>
    </citation>
    <scope>NUCLEOTIDE SEQUENCE [LARGE SCALE GENOMIC DNA]</scope>
    <source>
        <strain evidence="1 2">DSM 28354</strain>
    </source>
</reference>
<evidence type="ECO:0000313" key="2">
    <source>
        <dbReference type="Proteomes" id="UP000238375"/>
    </source>
</evidence>
<sequence length="59" mass="6812">MNGLEREQTIQYIIENAGGFEGKTPDEIRQYLLEKGDGFIQTLARGLIRDYYFGPESRL</sequence>
<comment type="caution">
    <text evidence="1">The sequence shown here is derived from an EMBL/GenBank/DDBJ whole genome shotgun (WGS) entry which is preliminary data.</text>
</comment>
<accession>A0A2T0SYD6</accession>
<organism evidence="1 2">
    <name type="scientific">Spirosoma oryzae</name>
    <dbReference type="NCBI Taxonomy" id="1469603"/>
    <lineage>
        <taxon>Bacteria</taxon>
        <taxon>Pseudomonadati</taxon>
        <taxon>Bacteroidota</taxon>
        <taxon>Cytophagia</taxon>
        <taxon>Cytophagales</taxon>
        <taxon>Cytophagaceae</taxon>
        <taxon>Spirosoma</taxon>
    </lineage>
</organism>